<evidence type="ECO:0000256" key="7">
    <source>
        <dbReference type="ARBA" id="ARBA00047559"/>
    </source>
</evidence>
<dbReference type="PROSITE" id="PS00107">
    <property type="entry name" value="PROTEIN_KINASE_ATP"/>
    <property type="match status" value="1"/>
</dbReference>
<dbReference type="PROSITE" id="PS50011">
    <property type="entry name" value="PROTEIN_KINASE_DOM"/>
    <property type="match status" value="1"/>
</dbReference>
<dbReference type="SUPFAM" id="SSF56112">
    <property type="entry name" value="Protein kinase-like (PK-like)"/>
    <property type="match status" value="1"/>
</dbReference>
<evidence type="ECO:0000256" key="10">
    <source>
        <dbReference type="SAM" id="MobiDB-lite"/>
    </source>
</evidence>
<evidence type="ECO:0000313" key="12">
    <source>
        <dbReference type="EMBL" id="VDC91907.1"/>
    </source>
</evidence>
<dbReference type="InterPro" id="IPR000719">
    <property type="entry name" value="Prot_kinase_dom"/>
</dbReference>
<organism evidence="12">
    <name type="scientific">Brassica oleracea</name>
    <name type="common">Wild cabbage</name>
    <dbReference type="NCBI Taxonomy" id="3712"/>
    <lineage>
        <taxon>Eukaryota</taxon>
        <taxon>Viridiplantae</taxon>
        <taxon>Streptophyta</taxon>
        <taxon>Embryophyta</taxon>
        <taxon>Tracheophyta</taxon>
        <taxon>Spermatophyta</taxon>
        <taxon>Magnoliopsida</taxon>
        <taxon>eudicotyledons</taxon>
        <taxon>Gunneridae</taxon>
        <taxon>Pentapetalae</taxon>
        <taxon>rosids</taxon>
        <taxon>malvids</taxon>
        <taxon>Brassicales</taxon>
        <taxon>Brassicaceae</taxon>
        <taxon>Brassiceae</taxon>
        <taxon>Brassica</taxon>
    </lineage>
</organism>
<feature type="region of interest" description="Disordered" evidence="10">
    <location>
        <begin position="162"/>
        <end position="201"/>
    </location>
</feature>
<evidence type="ECO:0000256" key="3">
    <source>
        <dbReference type="ARBA" id="ARBA00022679"/>
    </source>
</evidence>
<reference evidence="12" key="1">
    <citation type="submission" date="2018-11" db="EMBL/GenBank/DDBJ databases">
        <authorList>
            <consortium name="Genoscope - CEA"/>
            <person name="William W."/>
        </authorList>
    </citation>
    <scope>NUCLEOTIDE SEQUENCE</scope>
</reference>
<accession>A0A3P6AK63</accession>
<dbReference type="Pfam" id="PF00069">
    <property type="entry name" value="Pkinase"/>
    <property type="match status" value="1"/>
</dbReference>
<evidence type="ECO:0000256" key="4">
    <source>
        <dbReference type="ARBA" id="ARBA00022741"/>
    </source>
</evidence>
<gene>
    <name evidence="12" type="ORF">BOLC3T16074H</name>
</gene>
<evidence type="ECO:0000256" key="2">
    <source>
        <dbReference type="ARBA" id="ARBA00012406"/>
    </source>
</evidence>
<feature type="binding site" evidence="9">
    <location>
        <position position="269"/>
    </location>
    <ligand>
        <name>ATP</name>
        <dbReference type="ChEBI" id="CHEBI:30616"/>
    </ligand>
</feature>
<dbReference type="GO" id="GO:0004709">
    <property type="term" value="F:MAP kinase kinase kinase activity"/>
    <property type="evidence" value="ECO:0007669"/>
    <property type="project" value="UniProtKB-EC"/>
</dbReference>
<dbReference type="InterPro" id="IPR011009">
    <property type="entry name" value="Kinase-like_dom_sf"/>
</dbReference>
<dbReference type="PANTHER" id="PTHR48016:SF7">
    <property type="entry name" value="PROTEIN KINASE DOMAIN-CONTAINING PROTEIN"/>
    <property type="match status" value="1"/>
</dbReference>
<feature type="domain" description="Protein kinase" evidence="11">
    <location>
        <begin position="241"/>
        <end position="503"/>
    </location>
</feature>
<dbReference type="InterPro" id="IPR008271">
    <property type="entry name" value="Ser/Thr_kinase_AS"/>
</dbReference>
<dbReference type="SMART" id="SM00220">
    <property type="entry name" value="S_TKc"/>
    <property type="match status" value="1"/>
</dbReference>
<evidence type="ECO:0000256" key="1">
    <source>
        <dbReference type="ARBA" id="ARBA00006529"/>
    </source>
</evidence>
<dbReference type="InterPro" id="IPR050538">
    <property type="entry name" value="MAP_kinase_kinase_kinase"/>
</dbReference>
<name>A0A3P6AK63_BRAOL</name>
<evidence type="ECO:0000256" key="8">
    <source>
        <dbReference type="ARBA" id="ARBA00048329"/>
    </source>
</evidence>
<dbReference type="GO" id="GO:0005737">
    <property type="term" value="C:cytoplasm"/>
    <property type="evidence" value="ECO:0007669"/>
    <property type="project" value="TreeGrafter"/>
</dbReference>
<dbReference type="PANTHER" id="PTHR48016">
    <property type="entry name" value="MAP KINASE KINASE KINASE SSK2-RELATED-RELATED"/>
    <property type="match status" value="1"/>
</dbReference>
<dbReference type="AlphaFoldDB" id="A0A3P6AK63"/>
<keyword evidence="6 9" id="KW-0067">ATP-binding</keyword>
<keyword evidence="4 9" id="KW-0547">Nucleotide-binding</keyword>
<evidence type="ECO:0000256" key="6">
    <source>
        <dbReference type="ARBA" id="ARBA00022840"/>
    </source>
</evidence>
<evidence type="ECO:0000259" key="11">
    <source>
        <dbReference type="PROSITE" id="PS50011"/>
    </source>
</evidence>
<comment type="catalytic activity">
    <reaction evidence="7">
        <text>L-threonyl-[protein] + ATP = O-phospho-L-threonyl-[protein] + ADP + H(+)</text>
        <dbReference type="Rhea" id="RHEA:46608"/>
        <dbReference type="Rhea" id="RHEA-COMP:11060"/>
        <dbReference type="Rhea" id="RHEA-COMP:11605"/>
        <dbReference type="ChEBI" id="CHEBI:15378"/>
        <dbReference type="ChEBI" id="CHEBI:30013"/>
        <dbReference type="ChEBI" id="CHEBI:30616"/>
        <dbReference type="ChEBI" id="CHEBI:61977"/>
        <dbReference type="ChEBI" id="CHEBI:456216"/>
        <dbReference type="EC" id="2.7.11.25"/>
    </reaction>
</comment>
<evidence type="ECO:0000256" key="9">
    <source>
        <dbReference type="PROSITE-ProRule" id="PRU10141"/>
    </source>
</evidence>
<dbReference type="EMBL" id="LR031872">
    <property type="protein sequence ID" value="VDC91907.1"/>
    <property type="molecule type" value="Genomic_DNA"/>
</dbReference>
<comment type="catalytic activity">
    <reaction evidence="8">
        <text>L-seryl-[protein] + ATP = O-phospho-L-seryl-[protein] + ADP + H(+)</text>
        <dbReference type="Rhea" id="RHEA:17989"/>
        <dbReference type="Rhea" id="RHEA-COMP:9863"/>
        <dbReference type="Rhea" id="RHEA-COMP:11604"/>
        <dbReference type="ChEBI" id="CHEBI:15378"/>
        <dbReference type="ChEBI" id="CHEBI:29999"/>
        <dbReference type="ChEBI" id="CHEBI:30616"/>
        <dbReference type="ChEBI" id="CHEBI:83421"/>
        <dbReference type="ChEBI" id="CHEBI:456216"/>
        <dbReference type="EC" id="2.7.11.25"/>
    </reaction>
</comment>
<sequence>MKKSSGRRGVKKAVRVRRLERSGVVKHKNADAASFSSLSEDISASTSSRWSALMTRSLEFPDRTSFRNFRGEDGDTDPDELATSFDAWEASEKRDKFKCSDHEFHKYLNEAGPSGTADSELTSERGSFRNLLASKGPLIDYRGSSWDFLTHFAQEDEVVRRPSSSSFSDKVDQEVGESRFLEPADEGSDGDSSSSTVSDTSPIYSSRSIIMSWLNGQLLGRRSFGSVYDGNSGGGGIITSWLKGGLLGRGSFGSVYEGISGDGSFFAVKEVSLLEQGSQAQESSASEYREIPWYRQGSDFPVHTCLSIFFAQSPLKEDGSNMFIFLDLVTQGSILRLYQRYQIPDSAVSTYTRQILDALNYLHGEGFIHRDIKCANILVDASGAVKLADFGLAEVSKSNDIKSCKGTPFWMAPEVINRKRTYKYGSSADIWSLGCTVLEMLTRKVPYYDPENPYQALFRIGKGELPDIPDTLSLVARDFIVQCLKVNPEERPTAAELLNHPFVRRHLSFSGSGSAQAWES</sequence>
<protein>
    <recommendedName>
        <fullName evidence="2">mitogen-activated protein kinase kinase kinase</fullName>
        <ecNumber evidence="2">2.7.11.25</ecNumber>
    </recommendedName>
</protein>
<dbReference type="Gene3D" id="1.10.510.10">
    <property type="entry name" value="Transferase(Phosphotransferase) domain 1"/>
    <property type="match status" value="1"/>
</dbReference>
<proteinExistence type="inferred from homology"/>
<evidence type="ECO:0000256" key="5">
    <source>
        <dbReference type="ARBA" id="ARBA00022777"/>
    </source>
</evidence>
<dbReference type="PROSITE" id="PS00108">
    <property type="entry name" value="PROTEIN_KINASE_ST"/>
    <property type="match status" value="1"/>
</dbReference>
<feature type="compositionally biased region" description="Low complexity" evidence="10">
    <location>
        <begin position="190"/>
        <end position="201"/>
    </location>
</feature>
<keyword evidence="3" id="KW-0808">Transferase</keyword>
<dbReference type="GO" id="GO:0005524">
    <property type="term" value="F:ATP binding"/>
    <property type="evidence" value="ECO:0007669"/>
    <property type="project" value="UniProtKB-UniRule"/>
</dbReference>
<dbReference type="InterPro" id="IPR017441">
    <property type="entry name" value="Protein_kinase_ATP_BS"/>
</dbReference>
<comment type="similarity">
    <text evidence="1">Belongs to the protein kinase superfamily. STE Ser/Thr protein kinase family. MAP kinase kinase kinase subfamily.</text>
</comment>
<dbReference type="EC" id="2.7.11.25" evidence="2"/>
<keyword evidence="5" id="KW-0418">Kinase</keyword>
<feature type="compositionally biased region" description="Basic and acidic residues" evidence="10">
    <location>
        <begin position="169"/>
        <end position="182"/>
    </location>
</feature>